<organism evidence="1 2">
    <name type="scientific">Borborobacter arsenicus</name>
    <dbReference type="NCBI Taxonomy" id="1851146"/>
    <lineage>
        <taxon>Bacteria</taxon>
        <taxon>Pseudomonadati</taxon>
        <taxon>Pseudomonadota</taxon>
        <taxon>Alphaproteobacteria</taxon>
        <taxon>Hyphomicrobiales</taxon>
        <taxon>Phyllobacteriaceae</taxon>
        <taxon>Borborobacter</taxon>
    </lineage>
</organism>
<name>A0A432V9K1_9HYPH</name>
<protein>
    <recommendedName>
        <fullName evidence="3">Lipoprotein</fullName>
    </recommendedName>
</protein>
<dbReference type="Proteomes" id="UP000281647">
    <property type="component" value="Unassembled WGS sequence"/>
</dbReference>
<dbReference type="PROSITE" id="PS51257">
    <property type="entry name" value="PROKAR_LIPOPROTEIN"/>
    <property type="match status" value="1"/>
</dbReference>
<gene>
    <name evidence="1" type="ORF">EET67_04125</name>
</gene>
<sequence>MMPRIWPVVALAALVAGCTTMTPEERRAADEAKCRSYGFTKRNDAFAECLQRLDLDRRADLRYRADFNSWYGPSIYRPVPLYLLRP</sequence>
<comment type="caution">
    <text evidence="1">The sequence shown here is derived from an EMBL/GenBank/DDBJ whole genome shotgun (WGS) entry which is preliminary data.</text>
</comment>
<evidence type="ECO:0000313" key="1">
    <source>
        <dbReference type="EMBL" id="RUM98840.1"/>
    </source>
</evidence>
<dbReference type="AlphaFoldDB" id="A0A432V9K1"/>
<proteinExistence type="predicted"/>
<accession>A0A432V9K1</accession>
<evidence type="ECO:0008006" key="3">
    <source>
        <dbReference type="Google" id="ProtNLM"/>
    </source>
</evidence>
<reference evidence="1 2" key="1">
    <citation type="submission" date="2018-11" db="EMBL/GenBank/DDBJ databases">
        <title>Pseudaminobacter arsenicus sp. nov., an arsenic-resistant bacterium isolated from arsenic-rich aquifers.</title>
        <authorList>
            <person name="Mu Y."/>
        </authorList>
    </citation>
    <scope>NUCLEOTIDE SEQUENCE [LARGE SCALE GENOMIC DNA]</scope>
    <source>
        <strain evidence="1 2">CB3</strain>
    </source>
</reference>
<dbReference type="OrthoDB" id="8163917at2"/>
<dbReference type="EMBL" id="RKST01000003">
    <property type="protein sequence ID" value="RUM98840.1"/>
    <property type="molecule type" value="Genomic_DNA"/>
</dbReference>
<evidence type="ECO:0000313" key="2">
    <source>
        <dbReference type="Proteomes" id="UP000281647"/>
    </source>
</evidence>
<keyword evidence="2" id="KW-1185">Reference proteome</keyword>